<sequence>MDNGSLLDYLQQDHPQDLRMLLVSKFTVSSASVIQQSKVSDIVNGLCYLHKLGVVHGDIKGQNILVSEDRRALIFDFGTSGTVESSRSTSSPKGTWRWSAPEVCVDNGCFSPALPASDIWSFSCVCYEVSSFLHSLHSLGSQTPTRFLHVKCHFFNIFERNKS</sequence>
<dbReference type="OrthoDB" id="4062651at2759"/>
<feature type="domain" description="Protein kinase" evidence="3">
    <location>
        <begin position="1"/>
        <end position="163"/>
    </location>
</feature>
<dbReference type="PROSITE" id="PS50011">
    <property type="entry name" value="PROTEIN_KINASE_DOM"/>
    <property type="match status" value="1"/>
</dbReference>
<evidence type="ECO:0000256" key="1">
    <source>
        <dbReference type="ARBA" id="ARBA00022741"/>
    </source>
</evidence>
<dbReference type="GO" id="GO:0005737">
    <property type="term" value="C:cytoplasm"/>
    <property type="evidence" value="ECO:0007669"/>
    <property type="project" value="TreeGrafter"/>
</dbReference>
<name>A0A9P5X9T1_9AGAR</name>
<dbReference type="Pfam" id="PF00069">
    <property type="entry name" value="Pkinase"/>
    <property type="match status" value="1"/>
</dbReference>
<evidence type="ECO:0000256" key="2">
    <source>
        <dbReference type="ARBA" id="ARBA00022840"/>
    </source>
</evidence>
<dbReference type="Gene3D" id="1.10.510.10">
    <property type="entry name" value="Transferase(Phosphotransferase) domain 1"/>
    <property type="match status" value="1"/>
</dbReference>
<dbReference type="InterPro" id="IPR000719">
    <property type="entry name" value="Prot_kinase_dom"/>
</dbReference>
<dbReference type="SUPFAM" id="SSF56112">
    <property type="entry name" value="Protein kinase-like (PK-like)"/>
    <property type="match status" value="1"/>
</dbReference>
<dbReference type="AlphaFoldDB" id="A0A9P5X9T1"/>
<proteinExistence type="predicted"/>
<evidence type="ECO:0000313" key="4">
    <source>
        <dbReference type="EMBL" id="KAF9447094.1"/>
    </source>
</evidence>
<dbReference type="PROSITE" id="PS00108">
    <property type="entry name" value="PROTEIN_KINASE_ST"/>
    <property type="match status" value="1"/>
</dbReference>
<keyword evidence="5" id="KW-1185">Reference proteome</keyword>
<accession>A0A9P5X9T1</accession>
<dbReference type="GO" id="GO:0005524">
    <property type="term" value="F:ATP binding"/>
    <property type="evidence" value="ECO:0007669"/>
    <property type="project" value="UniProtKB-KW"/>
</dbReference>
<keyword evidence="4" id="KW-0418">Kinase</keyword>
<evidence type="ECO:0000259" key="3">
    <source>
        <dbReference type="PROSITE" id="PS50011"/>
    </source>
</evidence>
<reference evidence="4" key="1">
    <citation type="submission" date="2020-11" db="EMBL/GenBank/DDBJ databases">
        <authorList>
            <consortium name="DOE Joint Genome Institute"/>
            <person name="Ahrendt S."/>
            <person name="Riley R."/>
            <person name="Andreopoulos W."/>
            <person name="Labutti K."/>
            <person name="Pangilinan J."/>
            <person name="Ruiz-Duenas F.J."/>
            <person name="Barrasa J.M."/>
            <person name="Sanchez-Garcia M."/>
            <person name="Camarero S."/>
            <person name="Miyauchi S."/>
            <person name="Serrano A."/>
            <person name="Linde D."/>
            <person name="Babiker R."/>
            <person name="Drula E."/>
            <person name="Ayuso-Fernandez I."/>
            <person name="Pacheco R."/>
            <person name="Padilla G."/>
            <person name="Ferreira P."/>
            <person name="Barriuso J."/>
            <person name="Kellner H."/>
            <person name="Castanera R."/>
            <person name="Alfaro M."/>
            <person name="Ramirez L."/>
            <person name="Pisabarro A.G."/>
            <person name="Kuo A."/>
            <person name="Tritt A."/>
            <person name="Lipzen A."/>
            <person name="He G."/>
            <person name="Yan M."/>
            <person name="Ng V."/>
            <person name="Cullen D."/>
            <person name="Martin F."/>
            <person name="Rosso M.-N."/>
            <person name="Henrissat B."/>
            <person name="Hibbett D."/>
            <person name="Martinez A.T."/>
            <person name="Grigoriev I.V."/>
        </authorList>
    </citation>
    <scope>NUCLEOTIDE SEQUENCE</scope>
    <source>
        <strain evidence="4">MF-IS2</strain>
    </source>
</reference>
<dbReference type="InterPro" id="IPR050629">
    <property type="entry name" value="STE20/SPS1-PAK"/>
</dbReference>
<dbReference type="GO" id="GO:0004674">
    <property type="term" value="F:protein serine/threonine kinase activity"/>
    <property type="evidence" value="ECO:0007669"/>
    <property type="project" value="TreeGrafter"/>
</dbReference>
<organism evidence="4 5">
    <name type="scientific">Macrolepiota fuliginosa MF-IS2</name>
    <dbReference type="NCBI Taxonomy" id="1400762"/>
    <lineage>
        <taxon>Eukaryota</taxon>
        <taxon>Fungi</taxon>
        <taxon>Dikarya</taxon>
        <taxon>Basidiomycota</taxon>
        <taxon>Agaricomycotina</taxon>
        <taxon>Agaricomycetes</taxon>
        <taxon>Agaricomycetidae</taxon>
        <taxon>Agaricales</taxon>
        <taxon>Agaricineae</taxon>
        <taxon>Agaricaceae</taxon>
        <taxon>Macrolepiota</taxon>
    </lineage>
</organism>
<dbReference type="SMART" id="SM00220">
    <property type="entry name" value="S_TKc"/>
    <property type="match status" value="1"/>
</dbReference>
<dbReference type="InterPro" id="IPR011009">
    <property type="entry name" value="Kinase-like_dom_sf"/>
</dbReference>
<keyword evidence="4" id="KW-0808">Transferase</keyword>
<dbReference type="InterPro" id="IPR008271">
    <property type="entry name" value="Ser/Thr_kinase_AS"/>
</dbReference>
<dbReference type="EMBL" id="MU151216">
    <property type="protein sequence ID" value="KAF9447094.1"/>
    <property type="molecule type" value="Genomic_DNA"/>
</dbReference>
<dbReference type="PANTHER" id="PTHR48012">
    <property type="entry name" value="STERILE20-LIKE KINASE, ISOFORM B-RELATED"/>
    <property type="match status" value="1"/>
</dbReference>
<comment type="caution">
    <text evidence="4">The sequence shown here is derived from an EMBL/GenBank/DDBJ whole genome shotgun (WGS) entry which is preliminary data.</text>
</comment>
<keyword evidence="1" id="KW-0547">Nucleotide-binding</keyword>
<gene>
    <name evidence="4" type="ORF">P691DRAFT_142860</name>
</gene>
<evidence type="ECO:0000313" key="5">
    <source>
        <dbReference type="Proteomes" id="UP000807342"/>
    </source>
</evidence>
<dbReference type="Proteomes" id="UP000807342">
    <property type="component" value="Unassembled WGS sequence"/>
</dbReference>
<protein>
    <submittedName>
        <fullName evidence="4">Kinase-like protein</fullName>
    </submittedName>
</protein>
<keyword evidence="2" id="KW-0067">ATP-binding</keyword>